<dbReference type="PANTHER" id="PTHR13832">
    <property type="entry name" value="PROTEIN PHOSPHATASE 2C"/>
    <property type="match status" value="1"/>
</dbReference>
<feature type="region of interest" description="Disordered" evidence="1">
    <location>
        <begin position="184"/>
        <end position="203"/>
    </location>
</feature>
<evidence type="ECO:0000256" key="1">
    <source>
        <dbReference type="SAM" id="MobiDB-lite"/>
    </source>
</evidence>
<organism evidence="3 4">
    <name type="scientific">Modicella reniformis</name>
    <dbReference type="NCBI Taxonomy" id="1440133"/>
    <lineage>
        <taxon>Eukaryota</taxon>
        <taxon>Fungi</taxon>
        <taxon>Fungi incertae sedis</taxon>
        <taxon>Mucoromycota</taxon>
        <taxon>Mortierellomycotina</taxon>
        <taxon>Mortierellomycetes</taxon>
        <taxon>Mortierellales</taxon>
        <taxon>Mortierellaceae</taxon>
        <taxon>Modicella</taxon>
    </lineage>
</organism>
<feature type="domain" description="PPM-type phosphatase" evidence="2">
    <location>
        <begin position="362"/>
        <end position="753"/>
    </location>
</feature>
<reference evidence="3" key="1">
    <citation type="journal article" date="2020" name="Fungal Divers.">
        <title>Resolving the Mortierellaceae phylogeny through synthesis of multi-gene phylogenetics and phylogenomics.</title>
        <authorList>
            <person name="Vandepol N."/>
            <person name="Liber J."/>
            <person name="Desiro A."/>
            <person name="Na H."/>
            <person name="Kennedy M."/>
            <person name="Barry K."/>
            <person name="Grigoriev I.V."/>
            <person name="Miller A.N."/>
            <person name="O'Donnell K."/>
            <person name="Stajich J.E."/>
            <person name="Bonito G."/>
        </authorList>
    </citation>
    <scope>NUCLEOTIDE SEQUENCE</scope>
    <source>
        <strain evidence="3">MES-2147</strain>
    </source>
</reference>
<dbReference type="AlphaFoldDB" id="A0A9P6MAS1"/>
<accession>A0A9P6MAS1</accession>
<dbReference type="PROSITE" id="PS51746">
    <property type="entry name" value="PPM_2"/>
    <property type="match status" value="1"/>
</dbReference>
<dbReference type="EMBL" id="JAAAHW010003287">
    <property type="protein sequence ID" value="KAF9985623.1"/>
    <property type="molecule type" value="Genomic_DNA"/>
</dbReference>
<evidence type="ECO:0000259" key="2">
    <source>
        <dbReference type="PROSITE" id="PS51746"/>
    </source>
</evidence>
<evidence type="ECO:0000313" key="4">
    <source>
        <dbReference type="Proteomes" id="UP000749646"/>
    </source>
</evidence>
<feature type="compositionally biased region" description="Low complexity" evidence="1">
    <location>
        <begin position="76"/>
        <end position="103"/>
    </location>
</feature>
<proteinExistence type="predicted"/>
<dbReference type="GO" id="GO:0005739">
    <property type="term" value="C:mitochondrion"/>
    <property type="evidence" value="ECO:0007669"/>
    <property type="project" value="TreeGrafter"/>
</dbReference>
<dbReference type="InterPro" id="IPR036457">
    <property type="entry name" value="PPM-type-like_dom_sf"/>
</dbReference>
<sequence length="773" mass="87048">MSLRLAATPPTVCHGHRLGRIQLGSRLAHPRFSFSTSTTFLSRYSRTPSSHREDGLPIKKIRRKAREAEFIDSPNAATTAGETEAVTSGSSRTATANTNTANTPFKSRVIPLRKDQQQHEHDSHHTKSRHGRVKTNRSDQEHAQSQQRKASRLRFEDFMPPRHHRLHFLHRQRVLYHLKQQQQRFQSRSHDSRDGHYHHDHHGGYDPRWNDWNHYWNPWMWHMIDSSRKNSAKAFLFGIVVAGMGIGIYESNSFHMEQWNKFVKDVAHIKNAFVEGGGPSATQFKSLSSGSEAAVTSKEARMTRGVPSLPMSQGLHASQKSLKMLTPEQVELRLGNHQRSFRIADPGKSKSKAGSDQDVVQGYCINQVASNNPIEDDLSRHIVRNGNGQIKRMFFGVFDGHSGWCCSQKVAQELAPSVAKELDTISNPGDTKAIVEAIERGFLKLDQRIVHESVKRVLEHPSRPLACSSLLSAISGSCALLAYVDPRENDLYIACTGDSRAVMGVRGPSSDGGHVWRAVPLSFDQTGRNRWEVKRLQEEHPGEESTVIMGGRVLGGLEPTRSFGDARYKWSKEIQGKVFQLFPTYRQPYRNYHTPPYVTAKPVVQHHKIQPEDRFLIMATDGLWDKLTSDEVVQLVGDLLDGKIGHDEMILDKEGIRKYKQQRRLALQESQLPTNGREEQTQQEEEEGELTPPKGPASQVCKFTYRDHANASTHLIRNALGGANDDKLAATLSIPSPMSRGYRDDITVVFFGQQTTTLALSDAQETDGCVEIR</sequence>
<dbReference type="PANTHER" id="PTHR13832:SF792">
    <property type="entry name" value="GM14286P"/>
    <property type="match status" value="1"/>
</dbReference>
<feature type="compositionally biased region" description="Basic residues" evidence="1">
    <location>
        <begin position="126"/>
        <end position="135"/>
    </location>
</feature>
<keyword evidence="4" id="KW-1185">Reference proteome</keyword>
<feature type="region of interest" description="Disordered" evidence="1">
    <location>
        <begin position="69"/>
        <end position="153"/>
    </location>
</feature>
<feature type="compositionally biased region" description="Basic and acidic residues" evidence="1">
    <location>
        <begin position="188"/>
        <end position="203"/>
    </location>
</feature>
<dbReference type="InterPro" id="IPR001932">
    <property type="entry name" value="PPM-type_phosphatase-like_dom"/>
</dbReference>
<dbReference type="CDD" id="cd00143">
    <property type="entry name" value="PP2Cc"/>
    <property type="match status" value="1"/>
</dbReference>
<dbReference type="GO" id="GO:0004741">
    <property type="term" value="F:[pyruvate dehydrogenase (acetyl-transferring)]-phosphatase activity"/>
    <property type="evidence" value="ECO:0007669"/>
    <property type="project" value="TreeGrafter"/>
</dbReference>
<dbReference type="Proteomes" id="UP000749646">
    <property type="component" value="Unassembled WGS sequence"/>
</dbReference>
<feature type="region of interest" description="Disordered" evidence="1">
    <location>
        <begin position="662"/>
        <end position="696"/>
    </location>
</feature>
<comment type="caution">
    <text evidence="3">The sequence shown here is derived from an EMBL/GenBank/DDBJ whole genome shotgun (WGS) entry which is preliminary data.</text>
</comment>
<evidence type="ECO:0000313" key="3">
    <source>
        <dbReference type="EMBL" id="KAF9985623.1"/>
    </source>
</evidence>
<dbReference type="InterPro" id="IPR015655">
    <property type="entry name" value="PP2C"/>
</dbReference>
<dbReference type="SUPFAM" id="SSF81606">
    <property type="entry name" value="PP2C-like"/>
    <property type="match status" value="1"/>
</dbReference>
<feature type="compositionally biased region" description="Basic and acidic residues" evidence="1">
    <location>
        <begin position="112"/>
        <end position="125"/>
    </location>
</feature>
<dbReference type="OrthoDB" id="420076at2759"/>
<gene>
    <name evidence="3" type="ORF">BGZ65_010330</name>
</gene>
<dbReference type="Gene3D" id="3.60.40.10">
    <property type="entry name" value="PPM-type phosphatase domain"/>
    <property type="match status" value="1"/>
</dbReference>
<protein>
    <recommendedName>
        <fullName evidence="2">PPM-type phosphatase domain-containing protein</fullName>
    </recommendedName>
</protein>
<name>A0A9P6MAS1_9FUNG</name>
<dbReference type="Pfam" id="PF00481">
    <property type="entry name" value="PP2C"/>
    <property type="match status" value="1"/>
</dbReference>
<dbReference type="SMART" id="SM00332">
    <property type="entry name" value="PP2Cc"/>
    <property type="match status" value="1"/>
</dbReference>